<evidence type="ECO:0000259" key="2">
    <source>
        <dbReference type="Pfam" id="PF05670"/>
    </source>
</evidence>
<feature type="domain" description="NFACT RNA-binding" evidence="2">
    <location>
        <begin position="446"/>
        <end position="535"/>
    </location>
</feature>
<gene>
    <name evidence="3" type="ORF">cpu_22460</name>
</gene>
<dbReference type="Pfam" id="PF05670">
    <property type="entry name" value="NFACT-R_1"/>
    <property type="match status" value="1"/>
</dbReference>
<dbReference type="GO" id="GO:0043023">
    <property type="term" value="F:ribosomal large subunit binding"/>
    <property type="evidence" value="ECO:0007669"/>
    <property type="project" value="TreeGrafter"/>
</dbReference>
<sequence length="573" mass="66162">MNYLLLKAVVEELAQNLTGHRVDQIFYLDKLSILLNFFHPKFGESYLYLSASNDFAAIFITESSLFASKMTTPFLNSCQNFLLGKRLFKIEVPPWERNVCLEFLDPKTAEKVYLFLEIMGKHSNLLLVNQDFIIVDAIKRYGENQSRYREVLPGKPYIPPPKPEAFLLNNLTLETFLRLFIQSPNLTLGDFFKRHIIGLGTFLLKEVFFLTNLKADTPCKELSTQQIEELYATLISLVNKNPMPVLYFNDNIPFYPAPFELKSLKDFVKQPGSPCEVSAQYYLYHRYRREFDSLTLTLKNAINKKLKNLQERIVELKAKIKEYENAQEFKNFGDLLLAFQHQVAKGSSRVKLQNWDGTPIEISLDPAKSPIENAELFYKKYQKAKKGLNIAQTQLQITQEELEYYKTLQFQVEDARSLEDLEEIKQELGIDNNPKSKKLKKTPPNFLTFTTSNGNKVYVGKNNWQNDYLTFKVAKDNDLWFHAKNIPGAHVILKCEKVPDEQSILEAAVIAATFSRARFGKKIPVDYTLRKYVHKPVGAKPGFVIYQHEKTIFVDPNLKLLQTRLPGFTTGKP</sequence>
<dbReference type="GO" id="GO:1990112">
    <property type="term" value="C:RQC complex"/>
    <property type="evidence" value="ECO:0007669"/>
    <property type="project" value="TreeGrafter"/>
</dbReference>
<dbReference type="EMBL" id="BDJK01000055">
    <property type="protein sequence ID" value="GAV23736.1"/>
    <property type="molecule type" value="Genomic_DNA"/>
</dbReference>
<proteinExistence type="predicted"/>
<accession>A0A1L8CXS8</accession>
<name>A0A1L8CXS8_9THEO</name>
<dbReference type="GO" id="GO:0072344">
    <property type="term" value="P:rescue of stalled ribosome"/>
    <property type="evidence" value="ECO:0007669"/>
    <property type="project" value="TreeGrafter"/>
</dbReference>
<dbReference type="AlphaFoldDB" id="A0A1L8CXS8"/>
<dbReference type="Proteomes" id="UP000187485">
    <property type="component" value="Unassembled WGS sequence"/>
</dbReference>
<evidence type="ECO:0000313" key="4">
    <source>
        <dbReference type="Proteomes" id="UP000187485"/>
    </source>
</evidence>
<dbReference type="Gene3D" id="2.30.310.10">
    <property type="entry name" value="ibrinogen binding protein from staphylococcus aureus domain"/>
    <property type="match status" value="1"/>
</dbReference>
<dbReference type="OrthoDB" id="9766163at2"/>
<keyword evidence="4" id="KW-1185">Reference proteome</keyword>
<dbReference type="GO" id="GO:0000049">
    <property type="term" value="F:tRNA binding"/>
    <property type="evidence" value="ECO:0007669"/>
    <property type="project" value="TreeGrafter"/>
</dbReference>
<dbReference type="STRING" id="870242.cpu_22460"/>
<evidence type="ECO:0000313" key="3">
    <source>
        <dbReference type="EMBL" id="GAV23736.1"/>
    </source>
</evidence>
<dbReference type="PANTHER" id="PTHR15239:SF6">
    <property type="entry name" value="RIBOSOME QUALITY CONTROL COMPLEX SUBUNIT NEMF"/>
    <property type="match status" value="1"/>
</dbReference>
<keyword evidence="1" id="KW-0175">Coiled coil</keyword>
<dbReference type="SUPFAM" id="SSF46946">
    <property type="entry name" value="S13-like H2TH domain"/>
    <property type="match status" value="1"/>
</dbReference>
<feature type="coiled-coil region" evidence="1">
    <location>
        <begin position="299"/>
        <end position="326"/>
    </location>
</feature>
<reference evidence="4" key="1">
    <citation type="submission" date="2016-12" db="EMBL/GenBank/DDBJ databases">
        <title>Draft Genome Sequences od Carboxydothermus pertinax and islandicus, Hydrogenogenic Carboxydotrophic Bacteria.</title>
        <authorList>
            <person name="Fukuyama Y."/>
            <person name="Ohmae K."/>
            <person name="Yoneda Y."/>
            <person name="Yoshida T."/>
            <person name="Sako Y."/>
        </authorList>
    </citation>
    <scope>NUCLEOTIDE SEQUENCE [LARGE SCALE GENOMIC DNA]</scope>
    <source>
        <strain evidence="4">Ug1</strain>
    </source>
</reference>
<dbReference type="InterPro" id="IPR010979">
    <property type="entry name" value="Ribosomal_uS13-like_H2TH"/>
</dbReference>
<dbReference type="InterPro" id="IPR008532">
    <property type="entry name" value="NFACT_RNA-bd"/>
</dbReference>
<dbReference type="RefSeq" id="WP_075860123.1">
    <property type="nucleotide sequence ID" value="NZ_BDJK01000055.1"/>
</dbReference>
<protein>
    <recommendedName>
        <fullName evidence="2">NFACT RNA-binding domain-containing protein</fullName>
    </recommendedName>
</protein>
<dbReference type="InterPro" id="IPR051608">
    <property type="entry name" value="RQC_Subunit_NEMF"/>
</dbReference>
<comment type="caution">
    <text evidence="3">The sequence shown here is derived from an EMBL/GenBank/DDBJ whole genome shotgun (WGS) entry which is preliminary data.</text>
</comment>
<dbReference type="PANTHER" id="PTHR15239">
    <property type="entry name" value="NUCLEAR EXPORT MEDIATOR FACTOR NEMF"/>
    <property type="match status" value="1"/>
</dbReference>
<evidence type="ECO:0000256" key="1">
    <source>
        <dbReference type="SAM" id="Coils"/>
    </source>
</evidence>
<dbReference type="Pfam" id="PF05833">
    <property type="entry name" value="NFACT_N"/>
    <property type="match status" value="1"/>
</dbReference>
<organism evidence="3 4">
    <name type="scientific">Carboxydothermus pertinax</name>
    <dbReference type="NCBI Taxonomy" id="870242"/>
    <lineage>
        <taxon>Bacteria</taxon>
        <taxon>Bacillati</taxon>
        <taxon>Bacillota</taxon>
        <taxon>Clostridia</taxon>
        <taxon>Thermoanaerobacterales</taxon>
        <taxon>Thermoanaerobacteraceae</taxon>
        <taxon>Carboxydothermus</taxon>
    </lineage>
</organism>